<dbReference type="SUPFAM" id="SSF54060">
    <property type="entry name" value="His-Me finger endonucleases"/>
    <property type="match status" value="1"/>
</dbReference>
<accession>A0A483MTG4</accession>
<keyword evidence="2" id="KW-0255">Endonuclease</keyword>
<dbReference type="Gene3D" id="3.90.75.20">
    <property type="match status" value="1"/>
</dbReference>
<dbReference type="InterPro" id="IPR044925">
    <property type="entry name" value="His-Me_finger_sf"/>
</dbReference>
<evidence type="ECO:0000259" key="1">
    <source>
        <dbReference type="Pfam" id="PF13392"/>
    </source>
</evidence>
<keyword evidence="2" id="KW-0378">Hydrolase</keyword>
<dbReference type="InterPro" id="IPR016177">
    <property type="entry name" value="DNA-bd_dom_sf"/>
</dbReference>
<dbReference type="GO" id="GO:0004519">
    <property type="term" value="F:endonuclease activity"/>
    <property type="evidence" value="ECO:0007669"/>
    <property type="project" value="UniProtKB-KW"/>
</dbReference>
<keyword evidence="2" id="KW-0540">Nuclease</keyword>
<reference evidence="2" key="1">
    <citation type="submission" date="2019-01" db="EMBL/GenBank/DDBJ databases">
        <authorList>
            <person name="Lista F."/>
            <person name="Anselmo A."/>
        </authorList>
    </citation>
    <scope>NUCLEOTIDE SEQUENCE</scope>
    <source>
        <strain evidence="2">3S</strain>
    </source>
</reference>
<dbReference type="SUPFAM" id="SSF54171">
    <property type="entry name" value="DNA-binding domain"/>
    <property type="match status" value="1"/>
</dbReference>
<comment type="caution">
    <text evidence="2">The sequence shown here is derived from an EMBL/GenBank/DDBJ whole genome shotgun (WGS) entry which is preliminary data.</text>
</comment>
<evidence type="ECO:0000313" key="2">
    <source>
        <dbReference type="EMBL" id="TCX90593.1"/>
    </source>
</evidence>
<protein>
    <submittedName>
        <fullName evidence="2">HNH endonuclease</fullName>
    </submittedName>
</protein>
<sequence>MRPEVTTMKFNIRSQIVEMDEADALSFVGYPIHIGSNGYAKVTGWHFGKERYLHRIIMNAGPHDVVDHVDGNKLNCSRSNLRICTQADNAKNVGLRSDNSSGIPGIYWVPSRLKWAAQISVDGRTVGLGRFDEIADAIDARRKAEDLYYGEFAASKGVLREKARQ</sequence>
<proteinExistence type="predicted"/>
<gene>
    <name evidence="2" type="ORF">ETF13_11785</name>
</gene>
<organism evidence="2">
    <name type="scientific">Klebsiella pneumoniae</name>
    <dbReference type="NCBI Taxonomy" id="573"/>
    <lineage>
        <taxon>Bacteria</taxon>
        <taxon>Pseudomonadati</taxon>
        <taxon>Pseudomonadota</taxon>
        <taxon>Gammaproteobacteria</taxon>
        <taxon>Enterobacterales</taxon>
        <taxon>Enterobacteriaceae</taxon>
        <taxon>Klebsiella/Raoultella group</taxon>
        <taxon>Klebsiella</taxon>
        <taxon>Klebsiella pneumoniae complex</taxon>
    </lineage>
</organism>
<dbReference type="InterPro" id="IPR003615">
    <property type="entry name" value="HNH_nuc"/>
</dbReference>
<dbReference type="Pfam" id="PF13392">
    <property type="entry name" value="HNH_3"/>
    <property type="match status" value="1"/>
</dbReference>
<name>A0A483MTG4_KLEPN</name>
<dbReference type="AlphaFoldDB" id="A0A483MTG4"/>
<dbReference type="EMBL" id="SDCT01000015">
    <property type="protein sequence ID" value="TCX90593.1"/>
    <property type="molecule type" value="Genomic_DNA"/>
</dbReference>
<feature type="domain" description="HNH nuclease" evidence="1">
    <location>
        <begin position="52"/>
        <end position="90"/>
    </location>
</feature>
<dbReference type="GO" id="GO:0003677">
    <property type="term" value="F:DNA binding"/>
    <property type="evidence" value="ECO:0007669"/>
    <property type="project" value="InterPro"/>
</dbReference>